<keyword evidence="10" id="KW-0175">Coiled coil</keyword>
<sequence>MAKVIGIDLGTTNSCVAIMDGSQARVIENAEGARTTPSIVAFTENERLVGQPAKRQAVTNPENTVFGVKRLIGRRADDADLAKDKKNMPFNVIDGGNGDAWVEARGEKYSPSQISAFILGKMKETAESYLGEEVTQAVITVPAYFNDAQRQATKDAGKIAGLEVLRIINEPTAAALAYGLDKENTHTIAVYDLGGGTFDVTILEIDDGLFEVKATNGDTFLGGEDFDMRIVNYLADEFKKEHGVDLTKDKMALQRLKEAAEKAKIELSSSSQTEINQPFISMGSDGSPLHMVVKLTRAKLESLVGDLIKASMKPCAAALKDAGMKANEVDEIVLVGGMTRMPKVVEEVTKFFGKEPHKGVNPDEVVALGAAIQAGVLQGDVKDVVLLDVTPLSLGIETLGGVFTRLIDRNTTIPTNKSQIFSTAEDNQSAVTIRVFQGEREMAADNKMLGQFNLENIPPSPRGMPQIEVGFDIDANGIVSVQAKDKGTGKEQKITIQASGGLSDEDIEKMVRDAEENAESDKARRELVEAKNQAESLIDSTEKSMEEHADKVDPTTIEAIELAVAALKDELEGEDAGKIKSGIQNVTEAAMKLGEAIYKASQEETDGEPAAADRPGADDDEILDADFEDLDDNKRA</sequence>
<dbReference type="PANTHER" id="PTHR19375">
    <property type="entry name" value="HEAT SHOCK PROTEIN 70KDA"/>
    <property type="match status" value="1"/>
</dbReference>
<dbReference type="SUPFAM" id="SSF100934">
    <property type="entry name" value="Heat shock protein 70kD (HSP70), C-terminal subdomain"/>
    <property type="match status" value="1"/>
</dbReference>
<evidence type="ECO:0000256" key="9">
    <source>
        <dbReference type="RuleBase" id="RU003322"/>
    </source>
</evidence>
<dbReference type="FunFam" id="2.60.34.10:FF:000014">
    <property type="entry name" value="Chaperone protein DnaK HSP70"/>
    <property type="match status" value="1"/>
</dbReference>
<evidence type="ECO:0000256" key="5">
    <source>
        <dbReference type="ARBA" id="ARBA00022840"/>
    </source>
</evidence>
<evidence type="ECO:0000256" key="1">
    <source>
        <dbReference type="ARBA" id="ARBA00007381"/>
    </source>
</evidence>
<dbReference type="PROSITE" id="PS00297">
    <property type="entry name" value="HSP70_1"/>
    <property type="match status" value="1"/>
</dbReference>
<dbReference type="NCBIfam" id="NF001413">
    <property type="entry name" value="PRK00290.1"/>
    <property type="match status" value="1"/>
</dbReference>
<keyword evidence="13" id="KW-1185">Reference proteome</keyword>
<keyword evidence="4 8" id="KW-0547">Nucleotide-binding</keyword>
<dbReference type="InterPro" id="IPR043129">
    <property type="entry name" value="ATPase_NBD"/>
</dbReference>
<dbReference type="Pfam" id="PF00012">
    <property type="entry name" value="HSP70"/>
    <property type="match status" value="1"/>
</dbReference>
<keyword evidence="3 8" id="KW-0597">Phosphoprotein</keyword>
<evidence type="ECO:0000256" key="6">
    <source>
        <dbReference type="ARBA" id="ARBA00023016"/>
    </source>
</evidence>
<dbReference type="NCBIfam" id="TIGR02350">
    <property type="entry name" value="prok_dnaK"/>
    <property type="match status" value="1"/>
</dbReference>
<comment type="function">
    <text evidence="8">Acts as a chaperone.</text>
</comment>
<evidence type="ECO:0000256" key="7">
    <source>
        <dbReference type="ARBA" id="ARBA00023186"/>
    </source>
</evidence>
<keyword evidence="6 8" id="KW-0346">Stress response</keyword>
<dbReference type="FunFam" id="3.30.420.40:FF:000004">
    <property type="entry name" value="Molecular chaperone DnaK"/>
    <property type="match status" value="1"/>
</dbReference>
<feature type="coiled-coil region" evidence="10">
    <location>
        <begin position="511"/>
        <end position="551"/>
    </location>
</feature>
<accession>A0A1I4YYG1</accession>
<dbReference type="EMBL" id="FOVP01000002">
    <property type="protein sequence ID" value="SFN42680.1"/>
    <property type="molecule type" value="Genomic_DNA"/>
</dbReference>
<evidence type="ECO:0000256" key="4">
    <source>
        <dbReference type="ARBA" id="ARBA00022741"/>
    </source>
</evidence>
<dbReference type="FunFam" id="1.20.1270.10:FF:000001">
    <property type="entry name" value="Molecular chaperone DnaK"/>
    <property type="match status" value="1"/>
</dbReference>
<keyword evidence="5 8" id="KW-0067">ATP-binding</keyword>
<dbReference type="PRINTS" id="PR00301">
    <property type="entry name" value="HEATSHOCK70"/>
</dbReference>
<gene>
    <name evidence="8" type="primary">dnaK</name>
    <name evidence="12" type="ORF">SAMN04487859_102141</name>
</gene>
<dbReference type="GO" id="GO:0140662">
    <property type="term" value="F:ATP-dependent protein folding chaperone"/>
    <property type="evidence" value="ECO:0007669"/>
    <property type="project" value="InterPro"/>
</dbReference>
<evidence type="ECO:0000313" key="12">
    <source>
        <dbReference type="EMBL" id="SFN42680.1"/>
    </source>
</evidence>
<dbReference type="InterPro" id="IPR012725">
    <property type="entry name" value="Chaperone_DnaK"/>
</dbReference>
<organism evidence="12 13">
    <name type="scientific">Roseovarius lutimaris</name>
    <dbReference type="NCBI Taxonomy" id="1005928"/>
    <lineage>
        <taxon>Bacteria</taxon>
        <taxon>Pseudomonadati</taxon>
        <taxon>Pseudomonadota</taxon>
        <taxon>Alphaproteobacteria</taxon>
        <taxon>Rhodobacterales</taxon>
        <taxon>Roseobacteraceae</taxon>
        <taxon>Roseovarius</taxon>
    </lineage>
</organism>
<dbReference type="SUPFAM" id="SSF100920">
    <property type="entry name" value="Heat shock protein 70kD (HSP70), peptide-binding domain"/>
    <property type="match status" value="1"/>
</dbReference>
<feature type="coiled-coil region" evidence="10">
    <location>
        <begin position="246"/>
        <end position="273"/>
    </location>
</feature>
<evidence type="ECO:0000256" key="3">
    <source>
        <dbReference type="ARBA" id="ARBA00022553"/>
    </source>
</evidence>
<proteinExistence type="evidence at transcript level"/>
<evidence type="ECO:0000256" key="11">
    <source>
        <dbReference type="SAM" id="MobiDB-lite"/>
    </source>
</evidence>
<dbReference type="STRING" id="1005928.SAMN04487859_102141"/>
<dbReference type="InterPro" id="IPR013126">
    <property type="entry name" value="Hsp_70_fam"/>
</dbReference>
<evidence type="ECO:0000313" key="13">
    <source>
        <dbReference type="Proteomes" id="UP000198599"/>
    </source>
</evidence>
<dbReference type="Gene3D" id="2.60.34.10">
    <property type="entry name" value="Substrate Binding Domain Of DNAk, Chain A, domain 1"/>
    <property type="match status" value="1"/>
</dbReference>
<dbReference type="FunFam" id="3.90.640.10:FF:000003">
    <property type="entry name" value="Molecular chaperone DnaK"/>
    <property type="match status" value="1"/>
</dbReference>
<comment type="induction">
    <text evidence="8">By stress conditions e.g. heat shock.</text>
</comment>
<keyword evidence="7 8" id="KW-0143">Chaperone</keyword>
<reference evidence="13" key="1">
    <citation type="submission" date="2016-10" db="EMBL/GenBank/DDBJ databases">
        <authorList>
            <person name="Varghese N."/>
            <person name="Submissions S."/>
        </authorList>
    </citation>
    <scope>NUCLEOTIDE SEQUENCE [LARGE SCALE GENOMIC DNA]</scope>
    <source>
        <strain evidence="13">DSM 28463</strain>
    </source>
</reference>
<dbReference type="Gene3D" id="1.20.1270.10">
    <property type="match status" value="1"/>
</dbReference>
<feature type="compositionally biased region" description="Acidic residues" evidence="11">
    <location>
        <begin position="618"/>
        <end position="636"/>
    </location>
</feature>
<dbReference type="PROSITE" id="PS01036">
    <property type="entry name" value="HSP70_3"/>
    <property type="match status" value="1"/>
</dbReference>
<evidence type="ECO:0000256" key="8">
    <source>
        <dbReference type="HAMAP-Rule" id="MF_00332"/>
    </source>
</evidence>
<dbReference type="Proteomes" id="UP000198599">
    <property type="component" value="Unassembled WGS sequence"/>
</dbReference>
<dbReference type="AlphaFoldDB" id="A0A1I4YYG1"/>
<dbReference type="HAMAP" id="MF_00332">
    <property type="entry name" value="DnaK"/>
    <property type="match status" value="1"/>
</dbReference>
<dbReference type="SUPFAM" id="SSF53067">
    <property type="entry name" value="Actin-like ATPase domain"/>
    <property type="match status" value="2"/>
</dbReference>
<dbReference type="RefSeq" id="WP_092834133.1">
    <property type="nucleotide sequence ID" value="NZ_FOVP01000002.1"/>
</dbReference>
<name>A0A1I4YYG1_9RHOB</name>
<dbReference type="OrthoDB" id="9766019at2"/>
<dbReference type="GO" id="GO:0005524">
    <property type="term" value="F:ATP binding"/>
    <property type="evidence" value="ECO:0007669"/>
    <property type="project" value="UniProtKB-UniRule"/>
</dbReference>
<dbReference type="Gene3D" id="3.30.420.40">
    <property type="match status" value="2"/>
</dbReference>
<dbReference type="NCBIfam" id="NF003520">
    <property type="entry name" value="PRK05183.1"/>
    <property type="match status" value="1"/>
</dbReference>
<evidence type="ECO:0000256" key="2">
    <source>
        <dbReference type="ARBA" id="ARBA00014415"/>
    </source>
</evidence>
<dbReference type="InterPro" id="IPR018181">
    <property type="entry name" value="Heat_shock_70_CS"/>
</dbReference>
<dbReference type="GO" id="GO:0051082">
    <property type="term" value="F:unfolded protein binding"/>
    <property type="evidence" value="ECO:0007669"/>
    <property type="project" value="InterPro"/>
</dbReference>
<dbReference type="InterPro" id="IPR029048">
    <property type="entry name" value="HSP70_C_sf"/>
</dbReference>
<dbReference type="Gene3D" id="3.90.640.10">
    <property type="entry name" value="Actin, Chain A, domain 4"/>
    <property type="match status" value="1"/>
</dbReference>
<feature type="region of interest" description="Disordered" evidence="11">
    <location>
        <begin position="599"/>
        <end position="636"/>
    </location>
</feature>
<feature type="modified residue" description="Phosphothreonine; by autocatalysis" evidence="8">
    <location>
        <position position="197"/>
    </location>
</feature>
<comment type="similarity">
    <text evidence="1 8 9">Belongs to the heat shock protein 70 family.</text>
</comment>
<dbReference type="InterPro" id="IPR029047">
    <property type="entry name" value="HSP70_peptide-bd_sf"/>
</dbReference>
<protein>
    <recommendedName>
        <fullName evidence="2 8">Chaperone protein DnaK</fullName>
    </recommendedName>
    <alternativeName>
        <fullName evidence="8">HSP70</fullName>
    </alternativeName>
    <alternativeName>
        <fullName evidence="8">Heat shock 70 kDa protein</fullName>
    </alternativeName>
    <alternativeName>
        <fullName evidence="8">Heat shock protein 70</fullName>
    </alternativeName>
</protein>
<evidence type="ECO:0000256" key="10">
    <source>
        <dbReference type="SAM" id="Coils"/>
    </source>
</evidence>
<dbReference type="PROSITE" id="PS00329">
    <property type="entry name" value="HSP70_2"/>
    <property type="match status" value="1"/>
</dbReference>